<protein>
    <submittedName>
        <fullName evidence="6">Helix-turn-helix transcriptional regulator</fullName>
    </submittedName>
</protein>
<reference evidence="6" key="1">
    <citation type="submission" date="2021-02" db="EMBL/GenBank/DDBJ databases">
        <title>Taxonomy, biology and ecology of Rhodococcus bacteria occurring in California pistachio and other woody hosts as revealed by genome sequence analyses.</title>
        <authorList>
            <person name="Riely B."/>
            <person name="Gai Y."/>
        </authorList>
    </citation>
    <scope>NUCLEOTIDE SEQUENCE</scope>
    <source>
        <strain evidence="6">BP-295</strain>
    </source>
</reference>
<keyword evidence="3" id="KW-0804">Transcription</keyword>
<evidence type="ECO:0000256" key="4">
    <source>
        <dbReference type="SAM" id="MobiDB-lite"/>
    </source>
</evidence>
<evidence type="ECO:0000256" key="2">
    <source>
        <dbReference type="ARBA" id="ARBA00023125"/>
    </source>
</evidence>
<dbReference type="GO" id="GO:0003677">
    <property type="term" value="F:DNA binding"/>
    <property type="evidence" value="ECO:0007669"/>
    <property type="project" value="UniProtKB-KW"/>
</dbReference>
<evidence type="ECO:0000256" key="3">
    <source>
        <dbReference type="ARBA" id="ARBA00023163"/>
    </source>
</evidence>
<dbReference type="AlphaFoldDB" id="A0AAW4GBP7"/>
<gene>
    <name evidence="6" type="ORF">JTZ10_22565</name>
</gene>
<proteinExistence type="predicted"/>
<dbReference type="EMBL" id="JAFFGU010000024">
    <property type="protein sequence ID" value="MBM7280535.1"/>
    <property type="molecule type" value="Genomic_DNA"/>
</dbReference>
<accession>A0AAW4GBP7</accession>
<dbReference type="Pfam" id="PF01381">
    <property type="entry name" value="HTH_3"/>
    <property type="match status" value="1"/>
</dbReference>
<feature type="domain" description="HTH cro/C1-type" evidence="5">
    <location>
        <begin position="11"/>
        <end position="65"/>
    </location>
</feature>
<sequence>MERLRELGSRVRDARTGRGQTQAEVAKAVGVHRTHLSAIESGGENITVGTLYRIADHFDIPASQLLPD</sequence>
<dbReference type="GO" id="GO:0003700">
    <property type="term" value="F:DNA-binding transcription factor activity"/>
    <property type="evidence" value="ECO:0007669"/>
    <property type="project" value="TreeGrafter"/>
</dbReference>
<dbReference type="PANTHER" id="PTHR46797:SF23">
    <property type="entry name" value="HTH-TYPE TRANSCRIPTIONAL REGULATOR SUTR"/>
    <property type="match status" value="1"/>
</dbReference>
<dbReference type="InterPro" id="IPR050807">
    <property type="entry name" value="TransReg_Diox_bact_type"/>
</dbReference>
<dbReference type="GO" id="GO:0005829">
    <property type="term" value="C:cytosol"/>
    <property type="evidence" value="ECO:0007669"/>
    <property type="project" value="TreeGrafter"/>
</dbReference>
<comment type="caution">
    <text evidence="6">The sequence shown here is derived from an EMBL/GenBank/DDBJ whole genome shotgun (WGS) entry which is preliminary data.</text>
</comment>
<keyword evidence="1" id="KW-0805">Transcription regulation</keyword>
<feature type="compositionally biased region" description="Basic and acidic residues" evidence="4">
    <location>
        <begin position="1"/>
        <end position="16"/>
    </location>
</feature>
<dbReference type="InterPro" id="IPR001387">
    <property type="entry name" value="Cro/C1-type_HTH"/>
</dbReference>
<feature type="region of interest" description="Disordered" evidence="4">
    <location>
        <begin position="1"/>
        <end position="25"/>
    </location>
</feature>
<evidence type="ECO:0000259" key="5">
    <source>
        <dbReference type="PROSITE" id="PS50943"/>
    </source>
</evidence>
<dbReference type="PANTHER" id="PTHR46797">
    <property type="entry name" value="HTH-TYPE TRANSCRIPTIONAL REGULATOR"/>
    <property type="match status" value="1"/>
</dbReference>
<dbReference type="RefSeq" id="WP_165630006.1">
    <property type="nucleotide sequence ID" value="NZ_JAFFGU010000024.1"/>
</dbReference>
<dbReference type="CDD" id="cd00093">
    <property type="entry name" value="HTH_XRE"/>
    <property type="match status" value="1"/>
</dbReference>
<evidence type="ECO:0000256" key="1">
    <source>
        <dbReference type="ARBA" id="ARBA00023015"/>
    </source>
</evidence>
<dbReference type="InterPro" id="IPR010982">
    <property type="entry name" value="Lambda_DNA-bd_dom_sf"/>
</dbReference>
<dbReference type="PROSITE" id="PS50943">
    <property type="entry name" value="HTH_CROC1"/>
    <property type="match status" value="1"/>
</dbReference>
<evidence type="ECO:0000313" key="6">
    <source>
        <dbReference type="EMBL" id="MBM7280535.1"/>
    </source>
</evidence>
<dbReference type="SUPFAM" id="SSF47413">
    <property type="entry name" value="lambda repressor-like DNA-binding domains"/>
    <property type="match status" value="1"/>
</dbReference>
<dbReference type="SMART" id="SM00530">
    <property type="entry name" value="HTH_XRE"/>
    <property type="match status" value="1"/>
</dbReference>
<name>A0AAW4GBP7_GORRU</name>
<dbReference type="Proteomes" id="UP001195196">
    <property type="component" value="Unassembled WGS sequence"/>
</dbReference>
<evidence type="ECO:0000313" key="7">
    <source>
        <dbReference type="Proteomes" id="UP001195196"/>
    </source>
</evidence>
<keyword evidence="2" id="KW-0238">DNA-binding</keyword>
<dbReference type="Gene3D" id="1.10.260.40">
    <property type="entry name" value="lambda repressor-like DNA-binding domains"/>
    <property type="match status" value="1"/>
</dbReference>
<organism evidence="6 7">
    <name type="scientific">Gordonia rubripertincta</name>
    <name type="common">Rhodococcus corallinus</name>
    <dbReference type="NCBI Taxonomy" id="36822"/>
    <lineage>
        <taxon>Bacteria</taxon>
        <taxon>Bacillati</taxon>
        <taxon>Actinomycetota</taxon>
        <taxon>Actinomycetes</taxon>
        <taxon>Mycobacteriales</taxon>
        <taxon>Gordoniaceae</taxon>
        <taxon>Gordonia</taxon>
    </lineage>
</organism>